<dbReference type="Pfam" id="PF13302">
    <property type="entry name" value="Acetyltransf_3"/>
    <property type="match status" value="1"/>
</dbReference>
<dbReference type="Proteomes" id="UP001404956">
    <property type="component" value="Unassembled WGS sequence"/>
</dbReference>
<evidence type="ECO:0000313" key="3">
    <source>
        <dbReference type="Proteomes" id="UP001404956"/>
    </source>
</evidence>
<proteinExistence type="predicted"/>
<accession>A0ABP9XD87</accession>
<gene>
    <name evidence="2" type="ORF">Dalu01_01713</name>
</gene>
<dbReference type="InterPro" id="IPR016181">
    <property type="entry name" value="Acyl_CoA_acyltransferase"/>
</dbReference>
<organism evidence="2 3">
    <name type="scientific">Deinococcus aluminii</name>
    <dbReference type="NCBI Taxonomy" id="1656885"/>
    <lineage>
        <taxon>Bacteria</taxon>
        <taxon>Thermotogati</taxon>
        <taxon>Deinococcota</taxon>
        <taxon>Deinococci</taxon>
        <taxon>Deinococcales</taxon>
        <taxon>Deinococcaceae</taxon>
        <taxon>Deinococcus</taxon>
    </lineage>
</organism>
<dbReference type="EMBL" id="BAABRV010000003">
    <property type="protein sequence ID" value="GAA5533314.1"/>
    <property type="molecule type" value="Genomic_DNA"/>
</dbReference>
<sequence>MADLPVLVRPSELYRESFLAALREQQADGCGLEDSRAWTPAGVAADFPALLAHLNRFAPPAPVPEGFVPSEERWLVRGREYLGRVKIRHTLNDRLRQLGGHIGYELRPAARGQGYGKLILALALDRARELGLPRVLLTCDVENLGSRGVIEANGGECEGEFRLAFYEKPIRRYWIELDRS</sequence>
<keyword evidence="3" id="KW-1185">Reference proteome</keyword>
<dbReference type="CDD" id="cd04301">
    <property type="entry name" value="NAT_SF"/>
    <property type="match status" value="1"/>
</dbReference>
<protein>
    <recommendedName>
        <fullName evidence="1">N-acetyltransferase domain-containing protein</fullName>
    </recommendedName>
</protein>
<reference evidence="2 3" key="1">
    <citation type="submission" date="2024-02" db="EMBL/GenBank/DDBJ databases">
        <title>Deinococcus aluminii NBRC 112889.</title>
        <authorList>
            <person name="Ichikawa N."/>
            <person name="Katano-Makiyama Y."/>
            <person name="Hidaka K."/>
        </authorList>
    </citation>
    <scope>NUCLEOTIDE SEQUENCE [LARGE SCALE GENOMIC DNA]</scope>
    <source>
        <strain evidence="2 3">NBRC 112889</strain>
    </source>
</reference>
<dbReference type="PROSITE" id="PS51186">
    <property type="entry name" value="GNAT"/>
    <property type="match status" value="1"/>
</dbReference>
<evidence type="ECO:0000259" key="1">
    <source>
        <dbReference type="PROSITE" id="PS51186"/>
    </source>
</evidence>
<name>A0ABP9XD87_9DEIO</name>
<dbReference type="RefSeq" id="WP_345453305.1">
    <property type="nucleotide sequence ID" value="NZ_BAABRV010000003.1"/>
</dbReference>
<dbReference type="InterPro" id="IPR000182">
    <property type="entry name" value="GNAT_dom"/>
</dbReference>
<dbReference type="SUPFAM" id="SSF55729">
    <property type="entry name" value="Acyl-CoA N-acyltransferases (Nat)"/>
    <property type="match status" value="1"/>
</dbReference>
<comment type="caution">
    <text evidence="2">The sequence shown here is derived from an EMBL/GenBank/DDBJ whole genome shotgun (WGS) entry which is preliminary data.</text>
</comment>
<dbReference type="PANTHER" id="PTHR39173:SF1">
    <property type="entry name" value="ACETYLTRANSFERASE"/>
    <property type="match status" value="1"/>
</dbReference>
<dbReference type="Gene3D" id="3.40.630.30">
    <property type="match status" value="1"/>
</dbReference>
<feature type="domain" description="N-acetyltransferase" evidence="1">
    <location>
        <begin position="33"/>
        <end position="180"/>
    </location>
</feature>
<evidence type="ECO:0000313" key="2">
    <source>
        <dbReference type="EMBL" id="GAA5533314.1"/>
    </source>
</evidence>
<dbReference type="PANTHER" id="PTHR39173">
    <property type="entry name" value="ACETYLTRANSFERASE"/>
    <property type="match status" value="1"/>
</dbReference>